<evidence type="ECO:0000259" key="1">
    <source>
        <dbReference type="PROSITE" id="PS51186"/>
    </source>
</evidence>
<dbReference type="EMBL" id="JAINWA010000003">
    <property type="protein sequence ID" value="MCD1655950.1"/>
    <property type="molecule type" value="Genomic_DNA"/>
</dbReference>
<accession>A0AAE3EKE5</accession>
<dbReference type="GO" id="GO:0016747">
    <property type="term" value="F:acyltransferase activity, transferring groups other than amino-acyl groups"/>
    <property type="evidence" value="ECO:0007669"/>
    <property type="project" value="InterPro"/>
</dbReference>
<gene>
    <name evidence="2" type="ORF">K7J14_14720</name>
</gene>
<dbReference type="Pfam" id="PF00583">
    <property type="entry name" value="Acetyltransf_1"/>
    <property type="match status" value="1"/>
</dbReference>
<evidence type="ECO:0000313" key="3">
    <source>
        <dbReference type="Proteomes" id="UP001198163"/>
    </source>
</evidence>
<dbReference type="PANTHER" id="PTHR43138">
    <property type="entry name" value="ACETYLTRANSFERASE, GNAT FAMILY"/>
    <property type="match status" value="1"/>
</dbReference>
<dbReference type="InterPro" id="IPR000182">
    <property type="entry name" value="GNAT_dom"/>
</dbReference>
<dbReference type="Gene3D" id="3.40.630.30">
    <property type="match status" value="1"/>
</dbReference>
<proteinExistence type="predicted"/>
<organism evidence="2 3">
    <name type="scientific">Teretinema zuelzerae</name>
    <dbReference type="NCBI Taxonomy" id="156"/>
    <lineage>
        <taxon>Bacteria</taxon>
        <taxon>Pseudomonadati</taxon>
        <taxon>Spirochaetota</taxon>
        <taxon>Spirochaetia</taxon>
        <taxon>Spirochaetales</taxon>
        <taxon>Treponemataceae</taxon>
        <taxon>Teretinema</taxon>
    </lineage>
</organism>
<dbReference type="AlphaFoldDB" id="A0AAE3EKE5"/>
<dbReference type="Proteomes" id="UP001198163">
    <property type="component" value="Unassembled WGS sequence"/>
</dbReference>
<dbReference type="PROSITE" id="PS51186">
    <property type="entry name" value="GNAT"/>
    <property type="match status" value="1"/>
</dbReference>
<reference evidence="2" key="1">
    <citation type="submission" date="2021-08" db="EMBL/GenBank/DDBJ databases">
        <title>Comparative analyses of Brucepasteria parasyntrophica and Teretinema zuelzerae.</title>
        <authorList>
            <person name="Song Y."/>
            <person name="Brune A."/>
        </authorList>
    </citation>
    <scope>NUCLEOTIDE SEQUENCE</scope>
    <source>
        <strain evidence="2">DSM 1903</strain>
    </source>
</reference>
<dbReference type="RefSeq" id="WP_230758097.1">
    <property type="nucleotide sequence ID" value="NZ_JAINWA010000003.1"/>
</dbReference>
<protein>
    <submittedName>
        <fullName evidence="2">GNAT family N-acetyltransferase</fullName>
    </submittedName>
</protein>
<dbReference type="InterPro" id="IPR052742">
    <property type="entry name" value="Mito_N-acetyltransferase"/>
</dbReference>
<comment type="caution">
    <text evidence="2">The sequence shown here is derived from an EMBL/GenBank/DDBJ whole genome shotgun (WGS) entry which is preliminary data.</text>
</comment>
<name>A0AAE3EKE5_9SPIR</name>
<evidence type="ECO:0000313" key="2">
    <source>
        <dbReference type="EMBL" id="MCD1655950.1"/>
    </source>
</evidence>
<dbReference type="InterPro" id="IPR016181">
    <property type="entry name" value="Acyl_CoA_acyltransferase"/>
</dbReference>
<feature type="domain" description="N-acetyltransferase" evidence="1">
    <location>
        <begin position="3"/>
        <end position="153"/>
    </location>
</feature>
<sequence length="162" mass="18184">MTFSIRPFSEKDIPEMINIWNSIVEEGNAFPQEDCLSVETGLSFFKNQTLTAVAFNDNELVGLYILHPNNIGKCGHIANASYAVKNGHRGERIGEKLVIHSLQAAKDNKFRILQFNAVVATNQAALNLYKKIGFIQLGIIPEGFHLKGNKYLDIIPHYIQLK</sequence>
<dbReference type="PANTHER" id="PTHR43138:SF1">
    <property type="entry name" value="N-ACETYLTRANSFERASE ACA1"/>
    <property type="match status" value="1"/>
</dbReference>
<keyword evidence="3" id="KW-1185">Reference proteome</keyword>
<dbReference type="SUPFAM" id="SSF55729">
    <property type="entry name" value="Acyl-CoA N-acyltransferases (Nat)"/>
    <property type="match status" value="1"/>
</dbReference>